<reference evidence="1" key="1">
    <citation type="submission" date="2021-02" db="EMBL/GenBank/DDBJ databases">
        <authorList>
            <person name="Dougan E. K."/>
            <person name="Rhodes N."/>
            <person name="Thang M."/>
            <person name="Chan C."/>
        </authorList>
    </citation>
    <scope>NUCLEOTIDE SEQUENCE</scope>
</reference>
<dbReference type="EMBL" id="CAJNNV010025180">
    <property type="protein sequence ID" value="CAE8612916.1"/>
    <property type="molecule type" value="Genomic_DNA"/>
</dbReference>
<feature type="non-terminal residue" evidence="1">
    <location>
        <position position="243"/>
    </location>
</feature>
<dbReference type="OrthoDB" id="425534at2759"/>
<evidence type="ECO:0000313" key="1">
    <source>
        <dbReference type="EMBL" id="CAE8612916.1"/>
    </source>
</evidence>
<evidence type="ECO:0008006" key="3">
    <source>
        <dbReference type="Google" id="ProtNLM"/>
    </source>
</evidence>
<protein>
    <recommendedName>
        <fullName evidence="3">AB hydrolase-1 domain-containing protein</fullName>
    </recommendedName>
</protein>
<accession>A0A813FEM2</accession>
<proteinExistence type="predicted"/>
<dbReference type="Proteomes" id="UP000654075">
    <property type="component" value="Unassembled WGS sequence"/>
</dbReference>
<dbReference type="AlphaFoldDB" id="A0A813FEM2"/>
<sequence length="243" mass="25811">MRRAIGAEEMSIFGWSYGTYVAGVYASVFGNTTGAVILDGSMMPLPQKKLLAGGSADSLQKVVSKLLRNCQQRSSECQMKEPEAEFAEIVAAARSGSLTARTKAGEKYPLQIGMLVGYLDGSLGDRFGLGWGKAAQLLAKLSPRSRNATAREEAVGQILSSFCRMKGVDTWYVYGLCVGPGNTMVKYSDGEDGENYETIIEISAVEGSDLAGQYGVQDAMGQWQSMSLGHSEVGLAAFVGTAA</sequence>
<dbReference type="InterPro" id="IPR029058">
    <property type="entry name" value="AB_hydrolase_fold"/>
</dbReference>
<keyword evidence="2" id="KW-1185">Reference proteome</keyword>
<dbReference type="Gene3D" id="3.40.50.1820">
    <property type="entry name" value="alpha/beta hydrolase"/>
    <property type="match status" value="1"/>
</dbReference>
<evidence type="ECO:0000313" key="2">
    <source>
        <dbReference type="Proteomes" id="UP000654075"/>
    </source>
</evidence>
<feature type="non-terminal residue" evidence="1">
    <location>
        <position position="1"/>
    </location>
</feature>
<name>A0A813FEM2_POLGL</name>
<dbReference type="SUPFAM" id="SSF53474">
    <property type="entry name" value="alpha/beta-Hydrolases"/>
    <property type="match status" value="1"/>
</dbReference>
<organism evidence="1 2">
    <name type="scientific">Polarella glacialis</name>
    <name type="common">Dinoflagellate</name>
    <dbReference type="NCBI Taxonomy" id="89957"/>
    <lineage>
        <taxon>Eukaryota</taxon>
        <taxon>Sar</taxon>
        <taxon>Alveolata</taxon>
        <taxon>Dinophyceae</taxon>
        <taxon>Suessiales</taxon>
        <taxon>Suessiaceae</taxon>
        <taxon>Polarella</taxon>
    </lineage>
</organism>
<gene>
    <name evidence="1" type="ORF">PGLA1383_LOCUS30706</name>
</gene>
<comment type="caution">
    <text evidence="1">The sequence shown here is derived from an EMBL/GenBank/DDBJ whole genome shotgun (WGS) entry which is preliminary data.</text>
</comment>